<keyword evidence="2" id="KW-1185">Reference proteome</keyword>
<comment type="caution">
    <text evidence="1">The sequence shown here is derived from an EMBL/GenBank/DDBJ whole genome shotgun (WGS) entry which is preliminary data.</text>
</comment>
<dbReference type="EMBL" id="JANJQO010000007">
    <property type="protein sequence ID" value="KAJ2984084.1"/>
    <property type="molecule type" value="Genomic_DNA"/>
</dbReference>
<reference evidence="1" key="1">
    <citation type="submission" date="2022-08" db="EMBL/GenBank/DDBJ databases">
        <title>Genome Sequence of Lecanicillium fungicola.</title>
        <authorList>
            <person name="Buettner E."/>
        </authorList>
    </citation>
    <scope>NUCLEOTIDE SEQUENCE</scope>
    <source>
        <strain evidence="1">Babe33</strain>
    </source>
</reference>
<dbReference type="Proteomes" id="UP001143910">
    <property type="component" value="Unassembled WGS sequence"/>
</dbReference>
<sequence length="251" mass="28525">MTTEMSTPELVKFDSVHCYTYSPKEAHCIYKEIFEDKCYDIDNLPSSPVVIDAGANIGLFSLFLKQRYPSAKILAFEPAPLSFDALSRNVKAQNLQDIQAFNIGLSHKTGSARLTYLPNLPGNSTLRPEEKQKLYMASIKKHGKDVADSYFGTSYELDIKLERLSTVLDNQKNLTTIDLLKVDVEGVELDVLRGIDDEHWKLVQNVIVETWEESGDRVEIENLLKSKDFAIRTEAAPWDPNFYMIIAKRND</sequence>
<evidence type="ECO:0000313" key="1">
    <source>
        <dbReference type="EMBL" id="KAJ2984084.1"/>
    </source>
</evidence>
<protein>
    <submittedName>
        <fullName evidence="1">Uncharacterized protein</fullName>
    </submittedName>
</protein>
<name>A0ACC1P092_9HYPO</name>
<accession>A0ACC1P092</accession>
<gene>
    <name evidence="1" type="ORF">NQ176_g211</name>
</gene>
<proteinExistence type="predicted"/>
<evidence type="ECO:0000313" key="2">
    <source>
        <dbReference type="Proteomes" id="UP001143910"/>
    </source>
</evidence>
<organism evidence="1 2">
    <name type="scientific">Zarea fungicola</name>
    <dbReference type="NCBI Taxonomy" id="93591"/>
    <lineage>
        <taxon>Eukaryota</taxon>
        <taxon>Fungi</taxon>
        <taxon>Dikarya</taxon>
        <taxon>Ascomycota</taxon>
        <taxon>Pezizomycotina</taxon>
        <taxon>Sordariomycetes</taxon>
        <taxon>Hypocreomycetidae</taxon>
        <taxon>Hypocreales</taxon>
        <taxon>Cordycipitaceae</taxon>
        <taxon>Zarea</taxon>
    </lineage>
</organism>